<dbReference type="Gene3D" id="1.10.600.10">
    <property type="entry name" value="Farnesyl Diphosphate Synthase"/>
    <property type="match status" value="1"/>
</dbReference>
<gene>
    <name evidence="1" type="ordered locus">Daud_1086</name>
</gene>
<dbReference type="Proteomes" id="UP000008544">
    <property type="component" value="Chromosome"/>
</dbReference>
<dbReference type="KEGG" id="dau:Daud_1086"/>
<dbReference type="SUPFAM" id="SSF48576">
    <property type="entry name" value="Terpenoid synthases"/>
    <property type="match status" value="1"/>
</dbReference>
<dbReference type="EMBL" id="CP000860">
    <property type="protein sequence ID" value="ACA59598.1"/>
    <property type="molecule type" value="Genomic_DNA"/>
</dbReference>
<protein>
    <recommendedName>
        <fullName evidence="3">Polyprenyl synthetase</fullName>
    </recommendedName>
</protein>
<reference evidence="2" key="1">
    <citation type="submission" date="2007-10" db="EMBL/GenBank/DDBJ databases">
        <title>Complete sequence of chromosome of Desulforudis audaxviator MP104C.</title>
        <authorList>
            <person name="Copeland A."/>
            <person name="Lucas S."/>
            <person name="Lapidus A."/>
            <person name="Barry K."/>
            <person name="Glavina del Rio T."/>
            <person name="Dalin E."/>
            <person name="Tice H."/>
            <person name="Bruce D."/>
            <person name="Pitluck S."/>
            <person name="Lowry S.R."/>
            <person name="Larimer F."/>
            <person name="Land M.L."/>
            <person name="Hauser L."/>
            <person name="Kyrpides N."/>
            <person name="Ivanova N.N."/>
            <person name="Richardson P."/>
        </authorList>
    </citation>
    <scope>NUCLEOTIDE SEQUENCE [LARGE SCALE GENOMIC DNA]</scope>
    <source>
        <strain evidence="2">MP104C</strain>
    </source>
</reference>
<dbReference type="STRING" id="477974.Daud_1086"/>
<evidence type="ECO:0000313" key="2">
    <source>
        <dbReference type="Proteomes" id="UP000008544"/>
    </source>
</evidence>
<reference evidence="1 2" key="2">
    <citation type="journal article" date="2008" name="Science">
        <title>Environmental genomics reveals a single-species ecosystem deep within Earth.</title>
        <authorList>
            <person name="Chivian D."/>
            <person name="Brodie E.L."/>
            <person name="Alm E.J."/>
            <person name="Culley D.E."/>
            <person name="Dehal P.S."/>
            <person name="Desantis T.Z."/>
            <person name="Gihring T.M."/>
            <person name="Lapidus A."/>
            <person name="Lin L.H."/>
            <person name="Lowry S.R."/>
            <person name="Moser D.P."/>
            <person name="Richardson P.M."/>
            <person name="Southam G."/>
            <person name="Wanger G."/>
            <person name="Pratt L.M."/>
            <person name="Andersen G.L."/>
            <person name="Hazen T.C."/>
            <person name="Brockman F.J."/>
            <person name="Arkin A.P."/>
            <person name="Onstott T.C."/>
        </authorList>
    </citation>
    <scope>NUCLEOTIDE SEQUENCE [LARGE SCALE GENOMIC DNA]</scope>
    <source>
        <strain evidence="1 2">MP104C</strain>
    </source>
</reference>
<accession>B1I3N8</accession>
<sequence length="249" mass="26943">MTLKLFDSIRSDLEEVHRVTDVTDRFPVAEHHNIYTLLELPPLEVDLRPAVVLLTGRLFNCVRAKLVALAAMVQLLFLSVRVHQQVDEGGGPGNDRTRLAVLIGDYYLGRFFGLVGSSGLTGVLLPLSEAVCRIHDGAIARIHLCATPALVMDAVRQETAELIAQACVIAGLEGDAPEGAREELFRYGYNLGMGYGLTDRGLKDDARHYLEEVRIWLAGLPPGASRDALDGLVTHLLDLPGRSLAGAGG</sequence>
<proteinExistence type="predicted"/>
<evidence type="ECO:0000313" key="1">
    <source>
        <dbReference type="EMBL" id="ACA59598.1"/>
    </source>
</evidence>
<dbReference type="OrthoDB" id="1795180at2"/>
<keyword evidence="2" id="KW-1185">Reference proteome</keyword>
<dbReference type="HOGENOM" id="CLU_094946_0_0_9"/>
<dbReference type="RefSeq" id="WP_012302184.1">
    <property type="nucleotide sequence ID" value="NC_010424.1"/>
</dbReference>
<dbReference type="eggNOG" id="COG0142">
    <property type="taxonomic scope" value="Bacteria"/>
</dbReference>
<dbReference type="CDD" id="cd00867">
    <property type="entry name" value="Trans_IPPS"/>
    <property type="match status" value="1"/>
</dbReference>
<organism evidence="1 2">
    <name type="scientific">Desulforudis audaxviator (strain MP104C)</name>
    <dbReference type="NCBI Taxonomy" id="477974"/>
    <lineage>
        <taxon>Bacteria</taxon>
        <taxon>Bacillati</taxon>
        <taxon>Bacillota</taxon>
        <taxon>Clostridia</taxon>
        <taxon>Thermoanaerobacterales</taxon>
        <taxon>Candidatus Desulforudaceae</taxon>
        <taxon>Candidatus Desulforudis</taxon>
    </lineage>
</organism>
<evidence type="ECO:0008006" key="3">
    <source>
        <dbReference type="Google" id="ProtNLM"/>
    </source>
</evidence>
<dbReference type="InterPro" id="IPR008949">
    <property type="entry name" value="Isoprenoid_synthase_dom_sf"/>
</dbReference>
<name>B1I3N8_DESAP</name>
<dbReference type="AlphaFoldDB" id="B1I3N8"/>